<dbReference type="OrthoDB" id="2448591at2759"/>
<comment type="caution">
    <text evidence="2">The sequence shown here is derived from an EMBL/GenBank/DDBJ whole genome shotgun (WGS) entry which is preliminary data.</text>
</comment>
<feature type="compositionally biased region" description="Low complexity" evidence="1">
    <location>
        <begin position="30"/>
        <end position="91"/>
    </location>
</feature>
<feature type="compositionally biased region" description="Polar residues" evidence="1">
    <location>
        <begin position="1"/>
        <end position="28"/>
    </location>
</feature>
<organism evidence="2 3">
    <name type="scientific">Linnemannia schmuckeri</name>
    <dbReference type="NCBI Taxonomy" id="64567"/>
    <lineage>
        <taxon>Eukaryota</taxon>
        <taxon>Fungi</taxon>
        <taxon>Fungi incertae sedis</taxon>
        <taxon>Mucoromycota</taxon>
        <taxon>Mortierellomycotina</taxon>
        <taxon>Mortierellomycetes</taxon>
        <taxon>Mortierellales</taxon>
        <taxon>Mortierellaceae</taxon>
        <taxon>Linnemannia</taxon>
    </lineage>
</organism>
<keyword evidence="3" id="KW-1185">Reference proteome</keyword>
<gene>
    <name evidence="2" type="ORF">BG015_011697</name>
</gene>
<feature type="compositionally biased region" description="Basic and acidic residues" evidence="1">
    <location>
        <begin position="1264"/>
        <end position="1276"/>
    </location>
</feature>
<feature type="compositionally biased region" description="Low complexity" evidence="1">
    <location>
        <begin position="1195"/>
        <end position="1208"/>
    </location>
</feature>
<evidence type="ECO:0000313" key="3">
    <source>
        <dbReference type="Proteomes" id="UP000748756"/>
    </source>
</evidence>
<reference evidence="2" key="1">
    <citation type="journal article" date="2020" name="Fungal Divers.">
        <title>Resolving the Mortierellaceae phylogeny through synthesis of multi-gene phylogenetics and phylogenomics.</title>
        <authorList>
            <person name="Vandepol N."/>
            <person name="Liber J."/>
            <person name="Desiro A."/>
            <person name="Na H."/>
            <person name="Kennedy M."/>
            <person name="Barry K."/>
            <person name="Grigoriev I.V."/>
            <person name="Miller A.N."/>
            <person name="O'Donnell K."/>
            <person name="Stajich J.E."/>
            <person name="Bonito G."/>
        </authorList>
    </citation>
    <scope>NUCLEOTIDE SEQUENCE</scope>
    <source>
        <strain evidence="2">NRRL 6426</strain>
    </source>
</reference>
<protein>
    <submittedName>
        <fullName evidence="2">Uncharacterized protein</fullName>
    </submittedName>
</protein>
<dbReference type="Proteomes" id="UP000748756">
    <property type="component" value="Unassembled WGS sequence"/>
</dbReference>
<feature type="compositionally biased region" description="Low complexity" evidence="1">
    <location>
        <begin position="99"/>
        <end position="119"/>
    </location>
</feature>
<feature type="compositionally biased region" description="Low complexity" evidence="1">
    <location>
        <begin position="1058"/>
        <end position="1069"/>
    </location>
</feature>
<evidence type="ECO:0000313" key="2">
    <source>
        <dbReference type="EMBL" id="KAF9146107.1"/>
    </source>
</evidence>
<dbReference type="EMBL" id="JAAAUQ010000922">
    <property type="protein sequence ID" value="KAF9146107.1"/>
    <property type="molecule type" value="Genomic_DNA"/>
</dbReference>
<sequence>MLGAAQSNASTRLPGGNTSEINPQQPATQAHPVAVTLATPAAAPIQGQSQTQPASAPAGPSPTAQAHPTNAQAQPAATLPTQPVAAQAQPAVAPPAPPATIAASLAPPAAAQVQPSDAPKATATPKRGPLPKSLVAGLMAALVAATTPSQSNSTLPTLEATTLAAFTAAVAAAESLVERLPLLEPTLATALAVIANSATTLAGQRAVQHLSPLLFEQDPNCPFKEFTFNFDIPRPGSHIDALHFPRHHRPKLHSKRRRLAVAQYQSLQFPLPLNQQLQRQTNVQWKAVNNFIYARQERYAKMRAFQSRLATTLNPKLGTGSWRLRLNKRVQKKIFSDRLLSPEKLQLRQKSTSLRGDDIEGVPYRVKDLKGWIRDADRFRTQLGSKRARWNKTKLQYWLTQGSDVRSRLRGPLVFGLLDQQAGYVIEKLVRDRFAFALSYAIEQQMGAHKHYKNRLIARMKRHFLHKLEAPNTSGRRGGDAGGVNWLTPEMQGLFNQITLVHRNEQTIHQKALDEMAQQQIVSRQSWDLLTKQRWEWHRYEREALRVHCFHYQEEWKWRLRLQDPETLKEMRLWSRTIFVRPNPPSLTDIAALAPPIPEYSCPIPELLHECSPEAMVRRCQHAVLQQTIAHEQEYETRLAECADRILQIKHTGNLEWEKLERKRVSARTQQQQEEAVKEIDALNLVIQNENLKVHLEENQLKLVYGQWKNDQQLRQLQVAQDLPPADQLRIQQQILQTQRQNQQAQQNVQRFLHTQLQQQQQKQRQQAAVVPVPASTPAVALTPFVFQPAVQAPPAANINQAPALLPIATFPITTTTNNLPTNYAPITTRTRKPTDEDIDMDYDPETAISQYKYTPLHSNPGIAATLATMNLEVAIKRLPAYNSSSIVRANLDHGYTHVIQCLLDGSCIPKHSPFAKSSTPTSFLPQLFPPNSFFRPAKQSLISRAGEAAIRAWIYIPKHSDPVTVLTLAYMDMLSASAAVGFSFCDDLEKMGHTHAHVCIPKEKERLEKLRKEGLGAAAAAAVAAVNQSAPASASAAPSVLNVFNFGTVPNGGILIQQPQPQPQQQPQRPTKSERPRPILACDSGYGPSPSPSSLTGLPAQANAQGAQNLAPPPPPAASSLPSAPASTPSPADAASSTTAATPITTFSEPKHKKDKPSKHVKSHKDSDNEDYQQRHRRAKKQKRKYTSSSSCRATKATKSNKSAKTNAAKKSKKTAEFKIWRTKELTRKRRTQEQYYFRRPVLSIKSLSPPSTFPTSPTSQRHVRDGDESSHVEETSCAQEPAVTLANRDEEVAKSMKRCCRRAMSEPAVSRNKTDMSLASVLVPAFELSKMERLLAPGIRNKQPLQLREQ</sequence>
<feature type="region of interest" description="Disordered" evidence="1">
    <location>
        <begin position="1249"/>
        <end position="1280"/>
    </location>
</feature>
<proteinExistence type="predicted"/>
<name>A0A9P5RSB5_9FUNG</name>
<feature type="non-terminal residue" evidence="2">
    <location>
        <position position="1"/>
    </location>
</feature>
<feature type="compositionally biased region" description="Basic residues" evidence="1">
    <location>
        <begin position="1152"/>
        <end position="1164"/>
    </location>
</feature>
<feature type="compositionally biased region" description="Basic residues" evidence="1">
    <location>
        <begin position="1176"/>
        <end position="1187"/>
    </location>
</feature>
<dbReference type="PANTHER" id="PTHR24216">
    <property type="entry name" value="PAXILLIN-RELATED"/>
    <property type="match status" value="1"/>
</dbReference>
<evidence type="ECO:0000256" key="1">
    <source>
        <dbReference type="SAM" id="MobiDB-lite"/>
    </source>
</evidence>
<feature type="region of interest" description="Disordered" evidence="1">
    <location>
        <begin position="1"/>
        <end position="130"/>
    </location>
</feature>
<accession>A0A9P5RSB5</accession>
<feature type="compositionally biased region" description="Low complexity" evidence="1">
    <location>
        <begin position="1250"/>
        <end position="1261"/>
    </location>
</feature>
<feature type="region of interest" description="Disordered" evidence="1">
    <location>
        <begin position="1053"/>
        <end position="1216"/>
    </location>
</feature>
<feature type="compositionally biased region" description="Low complexity" evidence="1">
    <location>
        <begin position="1119"/>
        <end position="1147"/>
    </location>
</feature>
<dbReference type="PANTHER" id="PTHR24216:SF65">
    <property type="entry name" value="PAXILLIN-LIKE PROTEIN 1"/>
    <property type="match status" value="1"/>
</dbReference>